<sequence>METFGGYRLYVGSYTAHPGDAGIYLVDVDPVRRACTVAQTNDETENSSFLLLSNGRLFAANEQGDCARFSSFAIEDGGALRLVDSFRAAGAGTCQIALDPTGARIYGANYESGSIVGCRVRADGAFEPGFRPVAHRGSGVVAERQDGPHVHMVGFAPHASSLLAVDLGIDALVSYAVLPDGSLEEASGFVLPVAAGEGPRMLAHHPVLPLTVLVTELGNRVVLFRREGAGLPSWRFLASHSVKPTGFSDGECLAAHALFSPDGRYLYVSVRGPNEIRVFSVGQREALELRSRHSSGGSWPRHMALSDDGSMLAVANERSDEVVVFAIDRASGALGDNVARCSITRPSCVVWA</sequence>
<dbReference type="InterPro" id="IPR019405">
    <property type="entry name" value="Lactonase_7-beta_prop"/>
</dbReference>
<organism evidence="2 3">
    <name type="scientific">Raoultibacter massiliensis</name>
    <dbReference type="NCBI Taxonomy" id="1852371"/>
    <lineage>
        <taxon>Bacteria</taxon>
        <taxon>Bacillati</taxon>
        <taxon>Actinomycetota</taxon>
        <taxon>Coriobacteriia</taxon>
        <taxon>Eggerthellales</taxon>
        <taxon>Eggerthellaceae</taxon>
        <taxon>Raoultibacter</taxon>
    </lineage>
</organism>
<dbReference type="RefSeq" id="WP_349226985.1">
    <property type="nucleotide sequence ID" value="NZ_JBBNOP010000001.1"/>
</dbReference>
<dbReference type="InterPro" id="IPR050282">
    <property type="entry name" value="Cycloisomerase_2"/>
</dbReference>
<keyword evidence="3" id="KW-1185">Reference proteome</keyword>
<dbReference type="SUPFAM" id="SSF51004">
    <property type="entry name" value="C-terminal (heme d1) domain of cytochrome cd1-nitrite reductase"/>
    <property type="match status" value="1"/>
</dbReference>
<comment type="caution">
    <text evidence="2">The sequence shown here is derived from an EMBL/GenBank/DDBJ whole genome shotgun (WGS) entry which is preliminary data.</text>
</comment>
<comment type="similarity">
    <text evidence="1">Belongs to the cycloisomerase 2 family.</text>
</comment>
<dbReference type="Proteomes" id="UP001487305">
    <property type="component" value="Unassembled WGS sequence"/>
</dbReference>
<dbReference type="Gene3D" id="2.130.10.10">
    <property type="entry name" value="YVTN repeat-like/Quinoprotein amine dehydrogenase"/>
    <property type="match status" value="1"/>
</dbReference>
<gene>
    <name evidence="2" type="ORF">AAA083_00295</name>
</gene>
<proteinExistence type="inferred from homology"/>
<dbReference type="PANTHER" id="PTHR30344:SF1">
    <property type="entry name" value="6-PHOSPHOGLUCONOLACTONASE"/>
    <property type="match status" value="1"/>
</dbReference>
<dbReference type="EMBL" id="JBBNOP010000001">
    <property type="protein sequence ID" value="MEQ3361407.1"/>
    <property type="molecule type" value="Genomic_DNA"/>
</dbReference>
<name>A0ABV1J9M2_9ACTN</name>
<evidence type="ECO:0000313" key="3">
    <source>
        <dbReference type="Proteomes" id="UP001487305"/>
    </source>
</evidence>
<evidence type="ECO:0000256" key="1">
    <source>
        <dbReference type="ARBA" id="ARBA00005564"/>
    </source>
</evidence>
<protein>
    <submittedName>
        <fullName evidence="2">Beta-propeller fold lactonase family protein</fullName>
    </submittedName>
</protein>
<dbReference type="InterPro" id="IPR015943">
    <property type="entry name" value="WD40/YVTN_repeat-like_dom_sf"/>
</dbReference>
<dbReference type="PANTHER" id="PTHR30344">
    <property type="entry name" value="6-PHOSPHOGLUCONOLACTONASE-RELATED"/>
    <property type="match status" value="1"/>
</dbReference>
<reference evidence="2 3" key="1">
    <citation type="submission" date="2024-04" db="EMBL/GenBank/DDBJ databases">
        <title>Human intestinal bacterial collection.</title>
        <authorList>
            <person name="Pauvert C."/>
            <person name="Hitch T.C.A."/>
            <person name="Clavel T."/>
        </authorList>
    </citation>
    <scope>NUCLEOTIDE SEQUENCE [LARGE SCALE GENOMIC DNA]</scope>
    <source>
        <strain evidence="2 3">CLA-KB-H42</strain>
    </source>
</reference>
<dbReference type="InterPro" id="IPR011048">
    <property type="entry name" value="Haem_d1_sf"/>
</dbReference>
<accession>A0ABV1J9M2</accession>
<evidence type="ECO:0000313" key="2">
    <source>
        <dbReference type="EMBL" id="MEQ3361407.1"/>
    </source>
</evidence>
<dbReference type="Pfam" id="PF10282">
    <property type="entry name" value="Lactonase"/>
    <property type="match status" value="1"/>
</dbReference>